<evidence type="ECO:0000256" key="1">
    <source>
        <dbReference type="SAM" id="MobiDB-lite"/>
    </source>
</evidence>
<reference evidence="3 4" key="1">
    <citation type="submission" date="2019-01" db="EMBL/GenBank/DDBJ databases">
        <authorList>
            <person name="Sayadi A."/>
        </authorList>
    </citation>
    <scope>NUCLEOTIDE SEQUENCE [LARGE SCALE GENOMIC DNA]</scope>
</reference>
<gene>
    <name evidence="3" type="ORF">CALMAC_LOCUS6446</name>
</gene>
<accession>A0A653C802</accession>
<dbReference type="AlphaFoldDB" id="A0A653C802"/>
<name>A0A653C802_CALMS</name>
<evidence type="ECO:0000313" key="4">
    <source>
        <dbReference type="Proteomes" id="UP000410492"/>
    </source>
</evidence>
<keyword evidence="4" id="KW-1185">Reference proteome</keyword>
<dbReference type="OrthoDB" id="6778620at2759"/>
<evidence type="ECO:0000313" key="3">
    <source>
        <dbReference type="EMBL" id="VEN43250.1"/>
    </source>
</evidence>
<dbReference type="Proteomes" id="UP000410492">
    <property type="component" value="Unassembled WGS sequence"/>
</dbReference>
<proteinExistence type="predicted"/>
<sequence length="779" mass="90247">MSGSRGKKLVNLAQTNSIPIFSDDNIQLGTFCNSLSNGSIQDCCDGGQFEKISETCVIVEGAMLHDNINIHYPNVSNDKNVVQFQSVTTTSRMDSTDVEEAGNNQQFVVTDESQLISYIPSQDNHNSADVTNVVVEMQPEASILSLNSVEVPVIDQQAIHNDNGFTLDYEITEDIATDASKTIRESDSSSHMSSQEIREDSHDDCDENETIATLTKKGTERKRKKYKLSRSRRLEVKQNRIINMHSVKEGCQKCKFKCTQLISEDERKTINKEFWSLSWKEKRAYVMSSTENRIPKRKTEGSRKNKTFSYYFKNTDGVRKRVCKVFYLTTLGYKKTNDWVVQSVWSNTENRGQINNSPDKRGRMPPPNKLSNTTIDNHIMSFNPSVSHYRRVHAPNRLYLPSDISVTLMFKDFCQKFPDFICSYDKYRKVVKSKNISFAKLGNEECELCESYQLHHPEHKPESLNETCEICCTWSDHIKKAKDSRTRYTLDKENNYDENTLCVSVDLQKIVMLPRLEMFKRAIFAQRLTTYNESFVPVGKVRTGRFPFAVLWHEAISGRNQEDIISAFNAFFLQNRDTENFILWLDNCSSQNKNWALFSFLIYIVNFQGISAKTIKINYFEPGHTFMSADSFHHQVEESFKRKKKIYDFEDYVTAVQMSNKGKVHVKKMTLSDFQNWKNLSSSTKVKKQTPKVYISKITEILVKRNEFVIYYKSESDGEWKVLDFLLKKYMYAMPTPSFKAQPNGFEKDKVENLLKKLNGIIPENRKRFWLSLPDKPLD</sequence>
<dbReference type="PANTHER" id="PTHR10773:SF19">
    <property type="match status" value="1"/>
</dbReference>
<dbReference type="PANTHER" id="PTHR10773">
    <property type="entry name" value="DNA-DIRECTED RNA POLYMERASES I, II, AND III SUBUNIT RPABC2"/>
    <property type="match status" value="1"/>
</dbReference>
<dbReference type="EMBL" id="CAACVG010007016">
    <property type="protein sequence ID" value="VEN43250.1"/>
    <property type="molecule type" value="Genomic_DNA"/>
</dbReference>
<protein>
    <recommendedName>
        <fullName evidence="2">DUF7869 domain-containing protein</fullName>
    </recommendedName>
</protein>
<feature type="region of interest" description="Disordered" evidence="1">
    <location>
        <begin position="181"/>
        <end position="205"/>
    </location>
</feature>
<evidence type="ECO:0000259" key="2">
    <source>
        <dbReference type="Pfam" id="PF25273"/>
    </source>
</evidence>
<dbReference type="Pfam" id="PF25273">
    <property type="entry name" value="DUF7869"/>
    <property type="match status" value="1"/>
</dbReference>
<organism evidence="3 4">
    <name type="scientific">Callosobruchus maculatus</name>
    <name type="common">Southern cowpea weevil</name>
    <name type="synonym">Pulse bruchid</name>
    <dbReference type="NCBI Taxonomy" id="64391"/>
    <lineage>
        <taxon>Eukaryota</taxon>
        <taxon>Metazoa</taxon>
        <taxon>Ecdysozoa</taxon>
        <taxon>Arthropoda</taxon>
        <taxon>Hexapoda</taxon>
        <taxon>Insecta</taxon>
        <taxon>Pterygota</taxon>
        <taxon>Neoptera</taxon>
        <taxon>Endopterygota</taxon>
        <taxon>Coleoptera</taxon>
        <taxon>Polyphaga</taxon>
        <taxon>Cucujiformia</taxon>
        <taxon>Chrysomeloidea</taxon>
        <taxon>Chrysomelidae</taxon>
        <taxon>Bruchinae</taxon>
        <taxon>Bruchini</taxon>
        <taxon>Callosobruchus</taxon>
    </lineage>
</organism>
<dbReference type="InterPro" id="IPR057191">
    <property type="entry name" value="DUF7869"/>
</dbReference>
<feature type="domain" description="DUF7869" evidence="2">
    <location>
        <begin position="581"/>
        <end position="694"/>
    </location>
</feature>